<dbReference type="InterPro" id="IPR003368">
    <property type="entry name" value="POMP_repeat"/>
</dbReference>
<evidence type="ECO:0000256" key="5">
    <source>
        <dbReference type="ARBA" id="ARBA00022729"/>
    </source>
</evidence>
<proteinExistence type="predicted"/>
<evidence type="ECO:0000256" key="2">
    <source>
        <dbReference type="ARBA" id="ARBA00004442"/>
    </source>
</evidence>
<feature type="compositionally biased region" description="Gly residues" evidence="8">
    <location>
        <begin position="984"/>
        <end position="997"/>
    </location>
</feature>
<feature type="region of interest" description="Disordered" evidence="8">
    <location>
        <begin position="984"/>
        <end position="1003"/>
    </location>
</feature>
<keyword evidence="9" id="KW-0812">Transmembrane</keyword>
<keyword evidence="7" id="KW-0998">Cell outer membrane</keyword>
<keyword evidence="4" id="KW-0964">Secreted</keyword>
<feature type="compositionally biased region" description="Polar residues" evidence="8">
    <location>
        <begin position="1286"/>
        <end position="1299"/>
    </location>
</feature>
<name>A0A835YUM0_9STRA</name>
<dbReference type="InterPro" id="IPR006626">
    <property type="entry name" value="PbH1"/>
</dbReference>
<evidence type="ECO:0000256" key="1">
    <source>
        <dbReference type="ARBA" id="ARBA00004196"/>
    </source>
</evidence>
<comment type="caution">
    <text evidence="11">The sequence shown here is derived from an EMBL/GenBank/DDBJ whole genome shotgun (WGS) entry which is preliminary data.</text>
</comment>
<evidence type="ECO:0000256" key="4">
    <source>
        <dbReference type="ARBA" id="ARBA00022525"/>
    </source>
</evidence>
<feature type="transmembrane region" description="Helical" evidence="9">
    <location>
        <begin position="1162"/>
        <end position="1181"/>
    </location>
</feature>
<dbReference type="OrthoDB" id="75921at2759"/>
<evidence type="ECO:0008006" key="13">
    <source>
        <dbReference type="Google" id="ProtNLM"/>
    </source>
</evidence>
<feature type="transmembrane region" description="Helical" evidence="9">
    <location>
        <begin position="1022"/>
        <end position="1041"/>
    </location>
</feature>
<reference evidence="11" key="1">
    <citation type="submission" date="2021-02" db="EMBL/GenBank/DDBJ databases">
        <title>First Annotated Genome of the Yellow-green Alga Tribonema minus.</title>
        <authorList>
            <person name="Mahan K.M."/>
        </authorList>
    </citation>
    <scope>NUCLEOTIDE SEQUENCE</scope>
    <source>
        <strain evidence="11">UTEX B ZZ1240</strain>
    </source>
</reference>
<dbReference type="Proteomes" id="UP000664859">
    <property type="component" value="Unassembled WGS sequence"/>
</dbReference>
<evidence type="ECO:0000313" key="11">
    <source>
        <dbReference type="EMBL" id="KAG5181611.1"/>
    </source>
</evidence>
<evidence type="ECO:0000313" key="12">
    <source>
        <dbReference type="Proteomes" id="UP000664859"/>
    </source>
</evidence>
<feature type="signal peptide" evidence="10">
    <location>
        <begin position="1"/>
        <end position="27"/>
    </location>
</feature>
<feature type="region of interest" description="Disordered" evidence="8">
    <location>
        <begin position="1286"/>
        <end position="1318"/>
    </location>
</feature>
<keyword evidence="5 10" id="KW-0732">Signal</keyword>
<feature type="transmembrane region" description="Helical" evidence="9">
    <location>
        <begin position="1224"/>
        <end position="1252"/>
    </location>
</feature>
<evidence type="ECO:0000256" key="3">
    <source>
        <dbReference type="ARBA" id="ARBA00004613"/>
    </source>
</evidence>
<protein>
    <recommendedName>
        <fullName evidence="13">Polymorphic outer membrane protein</fullName>
    </recommendedName>
</protein>
<comment type="subcellular location">
    <subcellularLocation>
        <location evidence="1">Cell envelope</location>
    </subcellularLocation>
    <subcellularLocation>
        <location evidence="2">Cell outer membrane</location>
    </subcellularLocation>
    <subcellularLocation>
        <location evidence="3">Secreted</location>
    </subcellularLocation>
</comment>
<feature type="transmembrane region" description="Helical" evidence="9">
    <location>
        <begin position="1078"/>
        <end position="1100"/>
    </location>
</feature>
<dbReference type="EMBL" id="JAFCMP010000312">
    <property type="protein sequence ID" value="KAG5181611.1"/>
    <property type="molecule type" value="Genomic_DNA"/>
</dbReference>
<gene>
    <name evidence="11" type="ORF">JKP88DRAFT_263559</name>
</gene>
<keyword evidence="6 9" id="KW-0472">Membrane</keyword>
<evidence type="ECO:0000256" key="6">
    <source>
        <dbReference type="ARBA" id="ARBA00023136"/>
    </source>
</evidence>
<evidence type="ECO:0000256" key="7">
    <source>
        <dbReference type="ARBA" id="ARBA00023237"/>
    </source>
</evidence>
<dbReference type="NCBIfam" id="TIGR01376">
    <property type="entry name" value="POMP_repeat"/>
    <property type="match status" value="1"/>
</dbReference>
<evidence type="ECO:0000256" key="10">
    <source>
        <dbReference type="SAM" id="SignalP"/>
    </source>
</evidence>
<keyword evidence="9" id="KW-1133">Transmembrane helix</keyword>
<dbReference type="PANTHER" id="PTHR11319:SF35">
    <property type="entry name" value="OUTER MEMBRANE PROTEIN PMPC-RELATED"/>
    <property type="match status" value="1"/>
</dbReference>
<feature type="transmembrane region" description="Helical" evidence="9">
    <location>
        <begin position="952"/>
        <end position="973"/>
    </location>
</feature>
<keyword evidence="12" id="KW-1185">Reference proteome</keyword>
<accession>A0A835YUM0</accession>
<organism evidence="11 12">
    <name type="scientific">Tribonema minus</name>
    <dbReference type="NCBI Taxonomy" id="303371"/>
    <lineage>
        <taxon>Eukaryota</taxon>
        <taxon>Sar</taxon>
        <taxon>Stramenopiles</taxon>
        <taxon>Ochrophyta</taxon>
        <taxon>PX clade</taxon>
        <taxon>Xanthophyceae</taxon>
        <taxon>Tribonematales</taxon>
        <taxon>Tribonemataceae</taxon>
        <taxon>Tribonema</taxon>
    </lineage>
</organism>
<feature type="chain" id="PRO_5032992042" description="Polymorphic outer membrane protein" evidence="10">
    <location>
        <begin position="28"/>
        <end position="1318"/>
    </location>
</feature>
<evidence type="ECO:0000256" key="8">
    <source>
        <dbReference type="SAM" id="MobiDB-lite"/>
    </source>
</evidence>
<sequence>MIVRWGSGGRSIVGFLLLSCMLPIVRSEPCNPRPTKIAVRTTAKCGVLAGLVACEGGNVHALWDGRVVPPATIVIGNGTSLTITPAREQSFADTTSVNLDSVDYESIIDGAAAQRIFQVLDGGMLSLTGVRVQGGSGVYDTDSDYGGAIFGQEGSTITLRDAHFTFNNASTAGGALYTAGVLQITNVAFSDNWSPNGGGVYVGINGNSTMTDVSFLRNAATDGAGLYLYQDAVASISGAVIIANIAPERGAGIYNEGSLDLANFTCTSNSGGHIYPDVKGEGGCVYFAGSSQPSTLTDGYCGGNDSGFSGGCFLIKAEAKATLVSVECVDNHAHRGAGVYSDGDLHLIDCYFSNNTGVYGGGAIHVASHGLTMDGGGVRNSYTENGFGSAIQANGGDFEILNLTNVRFQYNKVHFGGTVFSELSTTMTGVTFEDNYASTHWSGQSLMSPGLYQINGRLNVQNSIFRRNDGPSGGTLVISTQYDATLTDVIFEGNNASVGSGAGLYLRQGTVVLERCAFTGNNATVKGGAIYSEPSVFLTVTNSSFLGNRAFSGGAVELAGEASSSAVFTSVSFAGNIASGSGGALMLGPNMSGGLMNCTFADNKATYGGALFVQAALKDVPLLALQSCSFTGNMADSAGGAMLHQGDIVTLTANDTVFVGNSALCCHAGSTQLLTDSVRDAIDGCQDMDAGYGTTRQARASVLAYFKLLQWHCTVHAHVHLLVVAPCRLHWQCCLAGDFIKDDQCVYCDPQLFDCSQIGVSAKALPLRPGLWRENLTQANVRQCWRAEACHGGSATDSPDDYCAEGYSGPYCAVCAADHTRTFGNKCVACDSGQAAAAISVFVILICAAAVGISYIAITSLRLDALIEVMDSATEDQTGLLASVAAALGLALSHLRIPIVVVQVLTQFASVTGAPFPQLYRGFLRWLNLFSLDLSLFLSAGCYVRTDFYDRLLFVTIAPLVCVAALGAFHLFVCRRHQRRTGGLDGGGGGGGGGASVSGGTSSSRSLAQWRSARARERLDDIVSRHATLLLAFTFLIFSFASTTVFQTFACDCLDGTGECYLRADYALSCGTARHRAYVIYASFMVLVYPVGIPALYAYMLRRHRKGIARHEDGGVVAASLKPTKFLWTPYKKTVYFWELIECARRLLLSGFLVFIFPGTPAQSAVACTLALITIVVYGELAPHKDSTDHRVYVLGSIIIFFSMFSALLVQGDYVAQDDRSAQVISVLLIALSVLLLAACALQIAVVVGGVVRSTRGKLGAHGTFCRRMCGKWCFDRATDADVNDGSPTSVAVVTPRQTTDSEKGLPGGTPRETSPLG</sequence>
<dbReference type="GO" id="GO:0005576">
    <property type="term" value="C:extracellular region"/>
    <property type="evidence" value="ECO:0007669"/>
    <property type="project" value="UniProtKB-SubCell"/>
</dbReference>
<dbReference type="SUPFAM" id="SSF51126">
    <property type="entry name" value="Pectin lyase-like"/>
    <property type="match status" value="3"/>
</dbReference>
<dbReference type="PANTHER" id="PTHR11319">
    <property type="entry name" value="G PROTEIN-COUPLED RECEPTOR-RELATED"/>
    <property type="match status" value="1"/>
</dbReference>
<feature type="transmembrane region" description="Helical" evidence="9">
    <location>
        <begin position="835"/>
        <end position="858"/>
    </location>
</feature>
<dbReference type="InterPro" id="IPR011050">
    <property type="entry name" value="Pectin_lyase_fold/virulence"/>
</dbReference>
<dbReference type="SMART" id="SM00710">
    <property type="entry name" value="PbH1"/>
    <property type="match status" value="6"/>
</dbReference>
<feature type="transmembrane region" description="Helical" evidence="9">
    <location>
        <begin position="1193"/>
        <end position="1212"/>
    </location>
</feature>
<evidence type="ECO:0000256" key="9">
    <source>
        <dbReference type="SAM" id="Phobius"/>
    </source>
</evidence>
<dbReference type="Pfam" id="PF02415">
    <property type="entry name" value="Chlam_PMP"/>
    <property type="match status" value="2"/>
</dbReference>